<keyword evidence="3" id="KW-1185">Reference proteome</keyword>
<dbReference type="OrthoDB" id="501088at2"/>
<comment type="caution">
    <text evidence="2">The sequence shown here is derived from an EMBL/GenBank/DDBJ whole genome shotgun (WGS) entry which is preliminary data.</text>
</comment>
<dbReference type="InterPro" id="IPR008638">
    <property type="entry name" value="FhaB/CdiA-like_TPS"/>
</dbReference>
<dbReference type="AlphaFoldDB" id="A0A139XEH2"/>
<dbReference type="STRING" id="128403.WA1_13435"/>
<sequence>MTYSGWHCRKKSKLAICLTLFDIIVISSVERTLAQSNIVPDNTLGTETSRVITNSDGLPIENISGGAYRGVNLFHSFREFNVDEGRAVYFTNPAGIENILSRVTGRNRSQILGKLGVLGNANLFLINPNGIIFGPNASLDVNGSFVVTSANAIQFGEQGFFSASFPETPPLLTINPSALFFNQVGAGSIENRSIASAGVNSTGNPVFGLRVPNGQSLLLVGGDIALNSGGLNALGGRVELAGAASPGTIGLSFNDSNLALTFPNQVVRGDVSLTNKAFINVAADGGGAIALHAKNINLSGGSSLNAGILAGLGTPEIKAGDVTLNATQAISLSQSSRIINQVSQDATGNAGNINLQTGSLNLTEGSQLNARTLGRGNSGNVFVDVSGAVTIDGEDSNGFPSGIINQVQRSAIGNGGDINIKAESLTLTRGSLVSASTLGRGNSGNVFVDVSGTVTIDGEDSNGSPSRIMSLVQPFAVGNGGDINIKAESLTLTQGGTVTASTFGKGNSRNILVDVKGAVIIDGKGGNYSVIANQIQESAVGNGGDISIKAESLTLTRRGLLSTATLGRGNSGNISVDVKSAVTIDGAEGEDFVSAVRSEVAPSAIGNSGNINIKAESLTLKQGGFVNTSTLGKGDSGNILVNVSGALTLEGVDSSSVTYPSRIASQVLPSAIGDGGDINIKAGSVTLKQNGTLNTAIFGKGNAGNISMDVKGAVTVDGKNSDSFGGFIATQVTESAVGDGGDINIKAESLSLTQGGSLTASTFGQGNGGNIFVDVKGAITVDGEGSNGFPSGINTEVAPSAIGNGGDINVKAESLSLTQKGTVSASTSGQGNSGNIRVNLTMPTSKLILSDGARIQASTLGQGKGGNIQIEASDSVNLTNDAKISVNSQGQGNAGELGITTGSLTLRGRSRLLADTVSSEGGNIQLQVRDILLLSDKSGISTTAGQQGAGGNGGNIDINTNFLVAVPSENSDITANAFEGRGGLIGISTQGIFGLKKRESLTPLSDITAFSQQNPQFDGEIVINIENPDISNELVALPTNLVDVGRLITQGCSVGRVITDKQESQFIVTGRGGLPPQPGEALRIPAIAVHGSTFVAEKQDQSPDITTTPLVEANGWRFDEHGQVILTAATTSGSASFGTQQRECHGF</sequence>
<dbReference type="EMBL" id="ANNX02000016">
    <property type="protein sequence ID" value="KYC43099.1"/>
    <property type="molecule type" value="Genomic_DNA"/>
</dbReference>
<accession>A0A139XEH2</accession>
<dbReference type="Gene3D" id="2.160.20.10">
    <property type="entry name" value="Single-stranded right-handed beta-helix, Pectin lyase-like"/>
    <property type="match status" value="3"/>
</dbReference>
<dbReference type="Proteomes" id="UP000076925">
    <property type="component" value="Unassembled WGS sequence"/>
</dbReference>
<dbReference type="InterPro" id="IPR011050">
    <property type="entry name" value="Pectin_lyase_fold/virulence"/>
</dbReference>
<name>A0A139XEH2_9CYAN</name>
<organism evidence="2 3">
    <name type="scientific">Scytonema hofmannii PCC 7110</name>
    <dbReference type="NCBI Taxonomy" id="128403"/>
    <lineage>
        <taxon>Bacteria</taxon>
        <taxon>Bacillati</taxon>
        <taxon>Cyanobacteriota</taxon>
        <taxon>Cyanophyceae</taxon>
        <taxon>Nostocales</taxon>
        <taxon>Scytonemataceae</taxon>
        <taxon>Scytonema</taxon>
    </lineage>
</organism>
<evidence type="ECO:0000313" key="2">
    <source>
        <dbReference type="EMBL" id="KYC43099.1"/>
    </source>
</evidence>
<dbReference type="NCBIfam" id="TIGR01901">
    <property type="entry name" value="adhes_NPXG"/>
    <property type="match status" value="1"/>
</dbReference>
<dbReference type="SMART" id="SM00912">
    <property type="entry name" value="Haemagg_act"/>
    <property type="match status" value="1"/>
</dbReference>
<feature type="domain" description="Filamentous haemagglutinin FhaB/tRNA nuclease CdiA-like TPS" evidence="1">
    <location>
        <begin position="39"/>
        <end position="156"/>
    </location>
</feature>
<evidence type="ECO:0000259" key="1">
    <source>
        <dbReference type="SMART" id="SM00912"/>
    </source>
</evidence>
<dbReference type="Pfam" id="PF05860">
    <property type="entry name" value="TPS"/>
    <property type="match status" value="1"/>
</dbReference>
<reference evidence="2 3" key="1">
    <citation type="journal article" date="2013" name="Genome Biol. Evol.">
        <title>Genomes of Stigonematalean cyanobacteria (subsection V) and the evolution of oxygenic photosynthesis from prokaryotes to plastids.</title>
        <authorList>
            <person name="Dagan T."/>
            <person name="Roettger M."/>
            <person name="Stucken K."/>
            <person name="Landan G."/>
            <person name="Koch R."/>
            <person name="Major P."/>
            <person name="Gould S.B."/>
            <person name="Goremykin V.V."/>
            <person name="Rippka R."/>
            <person name="Tandeau de Marsac N."/>
            <person name="Gugger M."/>
            <person name="Lockhart P.J."/>
            <person name="Allen J.F."/>
            <person name="Brune I."/>
            <person name="Maus I."/>
            <person name="Puhler A."/>
            <person name="Martin W.F."/>
        </authorList>
    </citation>
    <scope>NUCLEOTIDE SEQUENCE [LARGE SCALE GENOMIC DNA]</scope>
    <source>
        <strain evidence="2 3">PCC 7110</strain>
    </source>
</reference>
<dbReference type="InterPro" id="IPR012334">
    <property type="entry name" value="Pectin_lyas_fold"/>
</dbReference>
<gene>
    <name evidence="2" type="ORF">WA1_13435</name>
</gene>
<dbReference type="SUPFAM" id="SSF51126">
    <property type="entry name" value="Pectin lyase-like"/>
    <property type="match status" value="5"/>
</dbReference>
<protein>
    <submittedName>
        <fullName evidence="2">Filamentous hemagglutinin</fullName>
    </submittedName>
</protein>
<evidence type="ECO:0000313" key="3">
    <source>
        <dbReference type="Proteomes" id="UP000076925"/>
    </source>
</evidence>
<proteinExistence type="predicted"/>